<evidence type="ECO:0000313" key="2">
    <source>
        <dbReference type="EMBL" id="RZC03351.1"/>
    </source>
</evidence>
<proteinExistence type="predicted"/>
<evidence type="ECO:0000313" key="3">
    <source>
        <dbReference type="Proteomes" id="UP000289340"/>
    </source>
</evidence>
<protein>
    <recommendedName>
        <fullName evidence="1">DUF7271 domain-containing protein</fullName>
    </recommendedName>
</protein>
<reference evidence="2 3" key="1">
    <citation type="submission" date="2018-09" db="EMBL/GenBank/DDBJ databases">
        <title>A high-quality reference genome of wild soybean provides a powerful tool to mine soybean genomes.</title>
        <authorList>
            <person name="Xie M."/>
            <person name="Chung C.Y.L."/>
            <person name="Li M.-W."/>
            <person name="Wong F.-L."/>
            <person name="Chan T.-F."/>
            <person name="Lam H.-M."/>
        </authorList>
    </citation>
    <scope>NUCLEOTIDE SEQUENCE [LARGE SCALE GENOMIC DNA]</scope>
    <source>
        <strain evidence="3">cv. W05</strain>
        <tissue evidence="2">Hypocotyl of etiolated seedlings</tissue>
    </source>
</reference>
<evidence type="ECO:0000259" key="1">
    <source>
        <dbReference type="Pfam" id="PF23935"/>
    </source>
</evidence>
<gene>
    <name evidence="2" type="ORF">D0Y65_018145</name>
</gene>
<sequence>MNTSSSNVSVANVIEVPFAYHRQWSSNYPSYVLFDYEGDKHFIKLHKYGNRFFFGDGLKELRRTHGIHKSVLMHFVGRDKNTTFSVDIVGPLHQRAATTIRHHVFTIDVSEDMIQHNYQLVLPPEASIYLTASKKYMIVDRGSGRHHKWMITMNNGLSCVADAWIHYLGDCHLKPGDEVIFFYNIDQHLWEVLYRKCRNLPFRGRATRDSRDACSTKGIRAESPPTKIGEVVAAQLAQASSARPGEQGCFLQKQPPSGGIFRRAQQKNVYTDNHSGISAYHRARRLWMIQGCRMTKLGLCLSSGPPPLDDKRVRITVRYLRVSSGPPPLDDTRVQNDQTWSLLVIGPAASG</sequence>
<dbReference type="Pfam" id="PF23935">
    <property type="entry name" value="DUF7271"/>
    <property type="match status" value="1"/>
</dbReference>
<name>A0A445JXZ7_GLYSO</name>
<organism evidence="2 3">
    <name type="scientific">Glycine soja</name>
    <name type="common">Wild soybean</name>
    <dbReference type="NCBI Taxonomy" id="3848"/>
    <lineage>
        <taxon>Eukaryota</taxon>
        <taxon>Viridiplantae</taxon>
        <taxon>Streptophyta</taxon>
        <taxon>Embryophyta</taxon>
        <taxon>Tracheophyta</taxon>
        <taxon>Spermatophyta</taxon>
        <taxon>Magnoliopsida</taxon>
        <taxon>eudicotyledons</taxon>
        <taxon>Gunneridae</taxon>
        <taxon>Pentapetalae</taxon>
        <taxon>rosids</taxon>
        <taxon>fabids</taxon>
        <taxon>Fabales</taxon>
        <taxon>Fabaceae</taxon>
        <taxon>Papilionoideae</taxon>
        <taxon>50 kb inversion clade</taxon>
        <taxon>NPAAA clade</taxon>
        <taxon>indigoferoid/millettioid clade</taxon>
        <taxon>Phaseoleae</taxon>
        <taxon>Glycine</taxon>
        <taxon>Glycine subgen. Soja</taxon>
    </lineage>
</organism>
<dbReference type="AlphaFoldDB" id="A0A445JXZ7"/>
<dbReference type="InterPro" id="IPR055695">
    <property type="entry name" value="DUF7271"/>
</dbReference>
<comment type="caution">
    <text evidence="2">The sequence shown here is derived from an EMBL/GenBank/DDBJ whole genome shotgun (WGS) entry which is preliminary data.</text>
</comment>
<feature type="domain" description="DUF7271" evidence="1">
    <location>
        <begin position="36"/>
        <end position="107"/>
    </location>
</feature>
<dbReference type="Proteomes" id="UP000289340">
    <property type="component" value="Chromosome 7"/>
</dbReference>
<keyword evidence="3" id="KW-1185">Reference proteome</keyword>
<accession>A0A445JXZ7</accession>
<dbReference type="EMBL" id="QZWG01000007">
    <property type="protein sequence ID" value="RZC03351.1"/>
    <property type="molecule type" value="Genomic_DNA"/>
</dbReference>